<dbReference type="SUPFAM" id="SSF54909">
    <property type="entry name" value="Dimeric alpha+beta barrel"/>
    <property type="match status" value="1"/>
</dbReference>
<protein>
    <submittedName>
        <fullName evidence="1">Uncharacterized protein</fullName>
    </submittedName>
</protein>
<gene>
    <name evidence="1" type="ORF">GQ43DRAFT_463192</name>
</gene>
<reference evidence="1" key="1">
    <citation type="journal article" date="2020" name="Stud. Mycol.">
        <title>101 Dothideomycetes genomes: a test case for predicting lifestyles and emergence of pathogens.</title>
        <authorList>
            <person name="Haridas S."/>
            <person name="Albert R."/>
            <person name="Binder M."/>
            <person name="Bloem J."/>
            <person name="Labutti K."/>
            <person name="Salamov A."/>
            <person name="Andreopoulos B."/>
            <person name="Baker S."/>
            <person name="Barry K."/>
            <person name="Bills G."/>
            <person name="Bluhm B."/>
            <person name="Cannon C."/>
            <person name="Castanera R."/>
            <person name="Culley D."/>
            <person name="Daum C."/>
            <person name="Ezra D."/>
            <person name="Gonzalez J."/>
            <person name="Henrissat B."/>
            <person name="Kuo A."/>
            <person name="Liang C."/>
            <person name="Lipzen A."/>
            <person name="Lutzoni F."/>
            <person name="Magnuson J."/>
            <person name="Mondo S."/>
            <person name="Nolan M."/>
            <person name="Ohm R."/>
            <person name="Pangilinan J."/>
            <person name="Park H.-J."/>
            <person name="Ramirez L."/>
            <person name="Alfaro M."/>
            <person name="Sun H."/>
            <person name="Tritt A."/>
            <person name="Yoshinaga Y."/>
            <person name="Zwiers L.-H."/>
            <person name="Turgeon B."/>
            <person name="Goodwin S."/>
            <person name="Spatafora J."/>
            <person name="Crous P."/>
            <person name="Grigoriev I."/>
        </authorList>
    </citation>
    <scope>NUCLEOTIDE SEQUENCE</scope>
    <source>
        <strain evidence="1">ATCC 74209</strain>
    </source>
</reference>
<evidence type="ECO:0000313" key="2">
    <source>
        <dbReference type="Proteomes" id="UP000799536"/>
    </source>
</evidence>
<dbReference type="InterPro" id="IPR011008">
    <property type="entry name" value="Dimeric_a/b-barrel"/>
</dbReference>
<comment type="caution">
    <text evidence="1">The sequence shown here is derived from an EMBL/GenBank/DDBJ whole genome shotgun (WGS) entry which is preliminary data.</text>
</comment>
<name>A0A9P4MQ52_9PLEO</name>
<dbReference type="Pfam" id="PF13826">
    <property type="entry name" value="Monooxy_af470-like"/>
    <property type="match status" value="1"/>
</dbReference>
<keyword evidence="2" id="KW-1185">Reference proteome</keyword>
<dbReference type="Proteomes" id="UP000799536">
    <property type="component" value="Unassembled WGS sequence"/>
</dbReference>
<sequence length="266" mass="28887">MPPPTPLAILKLLDIHLSTYILIGCVFQTLLFLSLPTKIAGLPAVVFLSWRIFRTYLIATGVLPNPASEGVIMGRASATMVNADGKLSENGGGGDVTVLVLGVRSTHALGMLSPGMKDVGDFFMNMWEEANADRENSGLLTSSPGLRPTDGEKGISLVFLSYWRSLDDLRAFAQGEAHRKGWNWWDTVASKNYPHIGIMHEIFSVPRGSWENIYVNFPSMGMGNMTFPVKEKDGKTAFVSGLRVVKGPAWKSSKARMGGKVDLLGG</sequence>
<dbReference type="InterPro" id="IPR025444">
    <property type="entry name" value="Monooxy_af470"/>
</dbReference>
<dbReference type="AlphaFoldDB" id="A0A9P4MQ52"/>
<dbReference type="EMBL" id="ML993976">
    <property type="protein sequence ID" value="KAF2201429.1"/>
    <property type="molecule type" value="Genomic_DNA"/>
</dbReference>
<evidence type="ECO:0000313" key="1">
    <source>
        <dbReference type="EMBL" id="KAF2201429.1"/>
    </source>
</evidence>
<organism evidence="1 2">
    <name type="scientific">Delitschia confertaspora ATCC 74209</name>
    <dbReference type="NCBI Taxonomy" id="1513339"/>
    <lineage>
        <taxon>Eukaryota</taxon>
        <taxon>Fungi</taxon>
        <taxon>Dikarya</taxon>
        <taxon>Ascomycota</taxon>
        <taxon>Pezizomycotina</taxon>
        <taxon>Dothideomycetes</taxon>
        <taxon>Pleosporomycetidae</taxon>
        <taxon>Pleosporales</taxon>
        <taxon>Delitschiaceae</taxon>
        <taxon>Delitschia</taxon>
    </lineage>
</organism>
<proteinExistence type="predicted"/>
<dbReference type="OrthoDB" id="3202396at2759"/>
<accession>A0A9P4MQ52</accession>